<sequence length="61" mass="6596">MGADDVRQGHQTLGLELGKRDTQIPAVFLREGLEELIAKVTGQAIRTAFGHVLAQRLGKLA</sequence>
<organism evidence="1 2">
    <name type="scientific">Tsuneonella deserti</name>
    <dbReference type="NCBI Taxonomy" id="2035528"/>
    <lineage>
        <taxon>Bacteria</taxon>
        <taxon>Pseudomonadati</taxon>
        <taxon>Pseudomonadota</taxon>
        <taxon>Alphaproteobacteria</taxon>
        <taxon>Sphingomonadales</taxon>
        <taxon>Erythrobacteraceae</taxon>
        <taxon>Tsuneonella</taxon>
    </lineage>
</organism>
<gene>
    <name evidence="1" type="ORF">GCM10011515_27070</name>
</gene>
<comment type="caution">
    <text evidence="1">The sequence shown here is derived from an EMBL/GenBank/DDBJ whole genome shotgun (WGS) entry which is preliminary data.</text>
</comment>
<proteinExistence type="predicted"/>
<name>A0ABQ1SEP7_9SPHN</name>
<dbReference type="Proteomes" id="UP000619041">
    <property type="component" value="Unassembled WGS sequence"/>
</dbReference>
<keyword evidence="2" id="KW-1185">Reference proteome</keyword>
<evidence type="ECO:0000313" key="1">
    <source>
        <dbReference type="EMBL" id="GGE06168.1"/>
    </source>
</evidence>
<accession>A0ABQ1SEP7</accession>
<protein>
    <submittedName>
        <fullName evidence="1">Uncharacterized protein</fullName>
    </submittedName>
</protein>
<reference evidence="2" key="1">
    <citation type="journal article" date="2019" name="Int. J. Syst. Evol. Microbiol.">
        <title>The Global Catalogue of Microorganisms (GCM) 10K type strain sequencing project: providing services to taxonomists for standard genome sequencing and annotation.</title>
        <authorList>
            <consortium name="The Broad Institute Genomics Platform"/>
            <consortium name="The Broad Institute Genome Sequencing Center for Infectious Disease"/>
            <person name="Wu L."/>
            <person name="Ma J."/>
        </authorList>
    </citation>
    <scope>NUCLEOTIDE SEQUENCE [LARGE SCALE GENOMIC DNA]</scope>
    <source>
        <strain evidence="2">CGMCC 1.15959</strain>
    </source>
</reference>
<dbReference type="EMBL" id="BMKL01000002">
    <property type="protein sequence ID" value="GGE06168.1"/>
    <property type="molecule type" value="Genomic_DNA"/>
</dbReference>
<evidence type="ECO:0000313" key="2">
    <source>
        <dbReference type="Proteomes" id="UP000619041"/>
    </source>
</evidence>